<feature type="domain" description="Autophagy protein ATG17-like" evidence="10">
    <location>
        <begin position="113"/>
        <end position="460"/>
    </location>
</feature>
<feature type="region of interest" description="Disordered" evidence="9">
    <location>
        <begin position="1019"/>
        <end position="1040"/>
    </location>
</feature>
<dbReference type="PANTHER" id="PTHR13222">
    <property type="entry name" value="RB1-INDUCIBLE COILED-COIL"/>
    <property type="match status" value="1"/>
</dbReference>
<keyword evidence="3 7" id="KW-0813">Transport</keyword>
<evidence type="ECO:0000256" key="8">
    <source>
        <dbReference type="SAM" id="Coils"/>
    </source>
</evidence>
<evidence type="ECO:0000256" key="1">
    <source>
        <dbReference type="ARBA" id="ARBA00009729"/>
    </source>
</evidence>
<dbReference type="InterPro" id="IPR045326">
    <property type="entry name" value="ATG17-like_dom"/>
</dbReference>
<keyword evidence="7" id="KW-0472">Membrane</keyword>
<evidence type="ECO:0000256" key="2">
    <source>
        <dbReference type="ARBA" id="ARBA00013804"/>
    </source>
</evidence>
<comment type="subunit">
    <text evidence="7">Homodimer.</text>
</comment>
<accession>A0A6G1GMY8</accession>
<keyword evidence="5 7" id="KW-0072">Autophagy</keyword>
<feature type="compositionally biased region" description="Polar residues" evidence="9">
    <location>
        <begin position="1262"/>
        <end position="1287"/>
    </location>
</feature>
<dbReference type="SUPFAM" id="SSF57997">
    <property type="entry name" value="Tropomyosin"/>
    <property type="match status" value="1"/>
</dbReference>
<feature type="compositionally biased region" description="Polar residues" evidence="9">
    <location>
        <begin position="600"/>
        <end position="614"/>
    </location>
</feature>
<comment type="similarity">
    <text evidence="1 7">Belongs to the ATG11 family.</text>
</comment>
<feature type="region of interest" description="Disordered" evidence="9">
    <location>
        <begin position="1191"/>
        <end position="1210"/>
    </location>
</feature>
<dbReference type="Proteomes" id="UP000800041">
    <property type="component" value="Unassembled WGS sequence"/>
</dbReference>
<name>A0A6G1GMY8_9PEZI</name>
<feature type="coiled-coil region" evidence="8">
    <location>
        <begin position="808"/>
        <end position="898"/>
    </location>
</feature>
<dbReference type="GO" id="GO:0000045">
    <property type="term" value="P:autophagosome assembly"/>
    <property type="evidence" value="ECO:0007669"/>
    <property type="project" value="UniProtKB-UniRule"/>
</dbReference>
<dbReference type="GO" id="GO:1903599">
    <property type="term" value="P:positive regulation of autophagy of mitochondrion"/>
    <property type="evidence" value="ECO:0007669"/>
    <property type="project" value="UniProtKB-UniRule"/>
</dbReference>
<keyword evidence="4 7" id="KW-0653">Protein transport</keyword>
<evidence type="ECO:0000313" key="12">
    <source>
        <dbReference type="EMBL" id="KAF1982295.1"/>
    </source>
</evidence>
<dbReference type="GO" id="GO:0015031">
    <property type="term" value="P:protein transport"/>
    <property type="evidence" value="ECO:0007669"/>
    <property type="project" value="UniProtKB-KW"/>
</dbReference>
<feature type="region of interest" description="Disordered" evidence="9">
    <location>
        <begin position="660"/>
        <end position="685"/>
    </location>
</feature>
<dbReference type="Pfam" id="PF04108">
    <property type="entry name" value="ATG17_like"/>
    <property type="match status" value="1"/>
</dbReference>
<feature type="region of interest" description="Disordered" evidence="9">
    <location>
        <begin position="594"/>
        <end position="634"/>
    </location>
</feature>
<feature type="region of interest" description="Disordered" evidence="9">
    <location>
        <begin position="1254"/>
        <end position="1374"/>
    </location>
</feature>
<dbReference type="GO" id="GO:0000422">
    <property type="term" value="P:autophagy of mitochondrion"/>
    <property type="evidence" value="ECO:0007669"/>
    <property type="project" value="TreeGrafter"/>
</dbReference>
<feature type="non-terminal residue" evidence="12">
    <location>
        <position position="1374"/>
    </location>
</feature>
<dbReference type="GO" id="GO:0060090">
    <property type="term" value="F:molecular adaptor activity"/>
    <property type="evidence" value="ECO:0007669"/>
    <property type="project" value="TreeGrafter"/>
</dbReference>
<reference evidence="12" key="1">
    <citation type="journal article" date="2020" name="Stud. Mycol.">
        <title>101 Dothideomycetes genomes: a test case for predicting lifestyles and emergence of pathogens.</title>
        <authorList>
            <person name="Haridas S."/>
            <person name="Albert R."/>
            <person name="Binder M."/>
            <person name="Bloem J."/>
            <person name="Labutti K."/>
            <person name="Salamov A."/>
            <person name="Andreopoulos B."/>
            <person name="Baker S."/>
            <person name="Barry K."/>
            <person name="Bills G."/>
            <person name="Bluhm B."/>
            <person name="Cannon C."/>
            <person name="Castanera R."/>
            <person name="Culley D."/>
            <person name="Daum C."/>
            <person name="Ezra D."/>
            <person name="Gonzalez J."/>
            <person name="Henrissat B."/>
            <person name="Kuo A."/>
            <person name="Liang C."/>
            <person name="Lipzen A."/>
            <person name="Lutzoni F."/>
            <person name="Magnuson J."/>
            <person name="Mondo S."/>
            <person name="Nolan M."/>
            <person name="Ohm R."/>
            <person name="Pangilinan J."/>
            <person name="Park H.-J."/>
            <person name="Ramirez L."/>
            <person name="Alfaro M."/>
            <person name="Sun H."/>
            <person name="Tritt A."/>
            <person name="Yoshinaga Y."/>
            <person name="Zwiers L.-H."/>
            <person name="Turgeon B."/>
            <person name="Goodwin S."/>
            <person name="Spatafora J."/>
            <person name="Crous P."/>
            <person name="Grigoriev I."/>
        </authorList>
    </citation>
    <scope>NUCLEOTIDE SEQUENCE</scope>
    <source>
        <strain evidence="12">CBS 113979</strain>
    </source>
</reference>
<dbReference type="GO" id="GO:0034045">
    <property type="term" value="C:phagophore assembly site membrane"/>
    <property type="evidence" value="ECO:0007669"/>
    <property type="project" value="UniProtKB-SubCell"/>
</dbReference>
<evidence type="ECO:0000256" key="4">
    <source>
        <dbReference type="ARBA" id="ARBA00022927"/>
    </source>
</evidence>
<comment type="subcellular location">
    <subcellularLocation>
        <location evidence="7">Preautophagosomal structure membrane</location>
        <topology evidence="7">Peripheral membrane protein</topology>
    </subcellularLocation>
    <subcellularLocation>
        <location evidence="7">Vacuole membrane</location>
        <topology evidence="7">Peripheral membrane protein</topology>
    </subcellularLocation>
    <text evidence="7">During pexophagy, accumulates in the vacuolar membrane region, where the peroxisomes contact the vacuole.</text>
</comment>
<dbReference type="GO" id="GO:0034517">
    <property type="term" value="P:ribophagy"/>
    <property type="evidence" value="ECO:0007669"/>
    <property type="project" value="TreeGrafter"/>
</dbReference>
<dbReference type="EMBL" id="ML977186">
    <property type="protein sequence ID" value="KAF1982295.1"/>
    <property type="molecule type" value="Genomic_DNA"/>
</dbReference>
<dbReference type="InterPro" id="IPR019460">
    <property type="entry name" value="Atg11_C"/>
</dbReference>
<dbReference type="GO" id="GO:0034727">
    <property type="term" value="P:piecemeal microautophagy of the nucleus"/>
    <property type="evidence" value="ECO:0007669"/>
    <property type="project" value="TreeGrafter"/>
</dbReference>
<evidence type="ECO:0000313" key="13">
    <source>
        <dbReference type="Proteomes" id="UP000800041"/>
    </source>
</evidence>
<comment type="function">
    <text evidence="7">Involved in cytoplasm to vacuole transport (Cvt), pexophagy, mitophagy and nucleophagy. Recruits mitochondria for their selective degradation via autophagy (mitophagy) during starvation. Works as scaffold proteins that recruit ATG proteins to the pre-autophagosome (PAS), the site of vesicle/autophagosome formation. Required for the Cvt vesicles completion.</text>
</comment>
<evidence type="ECO:0000256" key="5">
    <source>
        <dbReference type="ARBA" id="ARBA00023006"/>
    </source>
</evidence>
<evidence type="ECO:0000256" key="3">
    <source>
        <dbReference type="ARBA" id="ARBA00022448"/>
    </source>
</evidence>
<feature type="coiled-coil region" evidence="8">
    <location>
        <begin position="1087"/>
        <end position="1114"/>
    </location>
</feature>
<sequence>MSMLHVFVAHTGARLDADAASFASLEAFKQWLAEATQVPPPEQILLTPKSKHVKFNTLLTEREFYLFDQALFSTSTPNVTVPPDPIPPPFAPDEPPDTISNEKNLKAWQNLFQHRRDWATHITEACKSMSQTAESYMSAQENLTRAIRIATANHEAIVRGHIQKHTEAKTWLENLTREQDTHSRSWESVVNSLGLIPAKPQFHAFLASSGAIVKKSHRKQSDSGNLAQFVDDDKIRKAMVASRQSSERFSNRIADIGTLIDQVSGEYVNLLAEVDGDSSSSRTNDDPEEPSKLQSEIEMVMSKIQSDYQHVLGLIALPQSVAQASKMALLHTRNFLPSILDMAHEMSDLERRSVEQRNAAIGKSLSRMQTIASIESVLMKVRKEIDSLEMPDAELEAYDQLALPFRLPKAYGSLLVEAVRRQEWVEKMKRDSSALAEEIAGYQEEEQRRRKKWVKSVNDVVRAENAESKTLGVEINLQGEDQIWPDVTRADLEDYLKILRATEGMDIVVDELSQMIKEIDRPTRQQVKRVKAFKAGSVHEAGFGRGSLMLRGEDEMKVLREVNSKLEEELRGQKSRVRKLEDLVHRQSHIGRLIPGQIGEPTTPTGMPSPSVNDDLSRRSSFSSRRFSSHQATDEKVMARRIVQLEAELMNEKTLRAAMEKDASTKADGDAENRRQIEEANSTKKDLMENMEAQQREFADERRALNDELRQCKMKLEEVEDELDRILGSRDNERTGTDDKMHSLVAEIDQIRAEAAEEVQKALDQVNETQSALDAQRQIEADKMVAVAGLFSHLSADQTPPEDHSELITQLEDLTRRSAEQVRDLEQAVASVKAENTTLQSTLDQKDNDIVSATSNLQEKETEITKLQENIDVEQAKISAINAELEEERGHLASLRAKFADGETGSETLRRRIAEEESKVGTLSTELAEAKSHINGLDVALSASQRQAETLQSYVDAGASRVQERSSQAKYLSERLFTHIERLSRMLESHGFIVSYPDDTMTLQRASKANASTVLIMGESTTQGDRRTSTPSPAPGKRLSEGNIDLTLLQWIDLEDGEDKSKRYDEFRATIDRFDIHVFSDAVTKRMRDIEHTARKWQREARNYRDKAHRANSDAHEKIAFRSFKEGDLALFLPTRNQVTRPWAAFNIGAPHYFLRETDAHRLHNKEWLVARISKVEERIVDLSKAIDSKAGDGRSIGETESGISFDDDNPFDLSDGLRWYLLDAAEEKPGAPTTPGLGKSTVASAHVAARGSVGVGLGGKKTSSGDASKTLNKSLESRRSSANSKKSLMAPTSAVQRNGSAEHSPADSPRPRPAQVSSTAEPTAAGTRGDEDQDGRNQFATPIKPSPSKSRSKIGLSPSAGAPPPEDYFRNAS</sequence>
<keyword evidence="13" id="KW-1185">Reference proteome</keyword>
<protein>
    <recommendedName>
        <fullName evidence="2 7">Autophagy-related protein 11</fullName>
    </recommendedName>
</protein>
<evidence type="ECO:0000259" key="10">
    <source>
        <dbReference type="Pfam" id="PF04108"/>
    </source>
</evidence>
<dbReference type="GO" id="GO:1990316">
    <property type="term" value="C:Atg1/ULK1 kinase complex"/>
    <property type="evidence" value="ECO:0007669"/>
    <property type="project" value="TreeGrafter"/>
</dbReference>
<feature type="coiled-coil region" evidence="8">
    <location>
        <begin position="549"/>
        <end position="583"/>
    </location>
</feature>
<evidence type="ECO:0000259" key="11">
    <source>
        <dbReference type="Pfam" id="PF10377"/>
    </source>
</evidence>
<evidence type="ECO:0000256" key="9">
    <source>
        <dbReference type="SAM" id="MobiDB-lite"/>
    </source>
</evidence>
<dbReference type="OrthoDB" id="447953at2759"/>
<dbReference type="GO" id="GO:0061709">
    <property type="term" value="P:reticulophagy"/>
    <property type="evidence" value="ECO:0007669"/>
    <property type="project" value="TreeGrafter"/>
</dbReference>
<keyword evidence="7" id="KW-0926">Vacuole</keyword>
<dbReference type="GO" id="GO:0005774">
    <property type="term" value="C:vacuolar membrane"/>
    <property type="evidence" value="ECO:0007669"/>
    <property type="project" value="UniProtKB-SubCell"/>
</dbReference>
<proteinExistence type="inferred from homology"/>
<dbReference type="Gene3D" id="1.10.287.1490">
    <property type="match status" value="1"/>
</dbReference>
<keyword evidence="6 8" id="KW-0175">Coiled coil</keyword>
<dbReference type="InterPro" id="IPR040040">
    <property type="entry name" value="ATG11"/>
</dbReference>
<feature type="region of interest" description="Disordered" evidence="9">
    <location>
        <begin position="274"/>
        <end position="293"/>
    </location>
</feature>
<dbReference type="GO" id="GO:0019901">
    <property type="term" value="F:protein kinase binding"/>
    <property type="evidence" value="ECO:0007669"/>
    <property type="project" value="TreeGrafter"/>
</dbReference>
<dbReference type="PANTHER" id="PTHR13222:SF1">
    <property type="entry name" value="RB1-INDUCIBLE COILED-COIL PROTEIN 1"/>
    <property type="match status" value="1"/>
</dbReference>
<dbReference type="Pfam" id="PF10377">
    <property type="entry name" value="ATG11"/>
    <property type="match status" value="1"/>
</dbReference>
<evidence type="ECO:0000256" key="6">
    <source>
        <dbReference type="ARBA" id="ARBA00023054"/>
    </source>
</evidence>
<organism evidence="12 13">
    <name type="scientific">Aulographum hederae CBS 113979</name>
    <dbReference type="NCBI Taxonomy" id="1176131"/>
    <lineage>
        <taxon>Eukaryota</taxon>
        <taxon>Fungi</taxon>
        <taxon>Dikarya</taxon>
        <taxon>Ascomycota</taxon>
        <taxon>Pezizomycotina</taxon>
        <taxon>Dothideomycetes</taxon>
        <taxon>Pleosporomycetidae</taxon>
        <taxon>Aulographales</taxon>
        <taxon>Aulographaceae</taxon>
    </lineage>
</organism>
<feature type="domain" description="Autophagy-related protein 11 C-terminal" evidence="11">
    <location>
        <begin position="1081"/>
        <end position="1227"/>
    </location>
</feature>
<gene>
    <name evidence="12" type="ORF">K402DRAFT_457453</name>
</gene>
<evidence type="ECO:0000256" key="7">
    <source>
        <dbReference type="RuleBase" id="RU367075"/>
    </source>
</evidence>